<dbReference type="EMBL" id="CP146284">
    <property type="protein sequence ID" value="WWV66495.1"/>
    <property type="molecule type" value="Genomic_DNA"/>
</dbReference>
<accession>A0ABZ2IKD2</accession>
<dbReference type="PRINTS" id="PR00797">
    <property type="entry name" value="STREPTOPAIN"/>
</dbReference>
<dbReference type="Gene3D" id="3.90.70.50">
    <property type="entry name" value="Peptidase C10, streptopain"/>
    <property type="match status" value="1"/>
</dbReference>
<evidence type="ECO:0000256" key="2">
    <source>
        <dbReference type="ARBA" id="ARBA00022670"/>
    </source>
</evidence>
<evidence type="ECO:0000256" key="1">
    <source>
        <dbReference type="ARBA" id="ARBA00009693"/>
    </source>
</evidence>
<keyword evidence="9" id="KW-1185">Reference proteome</keyword>
<dbReference type="Pfam" id="PF13734">
    <property type="entry name" value="Inhibitor_I69"/>
    <property type="match status" value="1"/>
</dbReference>
<organism evidence="8 9">
    <name type="scientific">Parabacteroides absconsus</name>
    <dbReference type="NCBI Taxonomy" id="2951805"/>
    <lineage>
        <taxon>Bacteria</taxon>
        <taxon>Pseudomonadati</taxon>
        <taxon>Bacteroidota</taxon>
        <taxon>Bacteroidia</taxon>
        <taxon>Bacteroidales</taxon>
        <taxon>Tannerellaceae</taxon>
        <taxon>Parabacteroides</taxon>
    </lineage>
</organism>
<gene>
    <name evidence="8" type="ORF">NEE14_000435</name>
</gene>
<evidence type="ECO:0000313" key="8">
    <source>
        <dbReference type="EMBL" id="WWV66495.1"/>
    </source>
</evidence>
<dbReference type="RefSeq" id="WP_251966304.1">
    <property type="nucleotide sequence ID" value="NZ_CP146284.1"/>
</dbReference>
<evidence type="ECO:0000259" key="7">
    <source>
        <dbReference type="Pfam" id="PF13734"/>
    </source>
</evidence>
<keyword evidence="3 6" id="KW-0732">Signal</keyword>
<keyword evidence="4" id="KW-0378">Hydrolase</keyword>
<feature type="chain" id="PRO_5046960650" evidence="6">
    <location>
        <begin position="21"/>
        <end position="1805"/>
    </location>
</feature>
<evidence type="ECO:0000256" key="4">
    <source>
        <dbReference type="ARBA" id="ARBA00022801"/>
    </source>
</evidence>
<dbReference type="InterPro" id="IPR000200">
    <property type="entry name" value="Peptidase_C10"/>
</dbReference>
<feature type="domain" description="Spi protease inhibitor" evidence="7">
    <location>
        <begin position="21"/>
        <end position="129"/>
    </location>
</feature>
<name>A0ABZ2IKD2_9BACT</name>
<dbReference type="Pfam" id="PF01640">
    <property type="entry name" value="Peptidase_C10"/>
    <property type="match status" value="1"/>
</dbReference>
<dbReference type="SUPFAM" id="SSF54001">
    <property type="entry name" value="Cysteine proteinases"/>
    <property type="match status" value="1"/>
</dbReference>
<keyword evidence="5" id="KW-0788">Thiol protease</keyword>
<evidence type="ECO:0000256" key="6">
    <source>
        <dbReference type="SAM" id="SignalP"/>
    </source>
</evidence>
<evidence type="ECO:0000256" key="5">
    <source>
        <dbReference type="ARBA" id="ARBA00022807"/>
    </source>
</evidence>
<dbReference type="InterPro" id="IPR038765">
    <property type="entry name" value="Papain-like_cys_pep_sf"/>
</dbReference>
<dbReference type="Proteomes" id="UP001320603">
    <property type="component" value="Chromosome"/>
</dbReference>
<sequence length="1805" mass="195581">MKRRLLLLFVLFSMAFWSVAERIDVATARKIAENVAASNTGGLRSASSELSLIYAAAPGQEKNALRSTGAVDGAADYFVFNIGANKGFVIVSGDDLAYPVLGQSDEGTFEPDNLPENLRAMLAYYQNQISWAERNDVIPSADVQAEWGRYLAGSLRSSGEEVLYETAHWSQGDPYNRKTPIINGQHAVTGCVATAWAIAMKYNEWPVAANSETRVNTYWQQPVEYPQQYDWDNMLMEYNRGQYTDEQADAIATLMWNIGANVDMNYGVDGSGASSSSAAQKAVEVFGYSKKCRYLSKSDYRWSEWKSILRNELDEKRIVLYSGSNSDGGHAFVCDGYKDGEAFHINWGWGNSHGYYLLTALDPDGLDDPYGNKNGMTIGIAKPEEGETEVCELKYRSLSTLPNPTVGTVFNVYPQIYNIGNVSFSGWVNMAIIQQNGIIGTHISTKKQLSALEQRYYIDYTFECQLNSSLSEGERIMPIYSTDGSNWQIMYGTADAPLYIDMTGTVNEIDEPDDPAEKPVSINIYWNGFDDVYLPVSSGGYTYTSTYGISYGIINAAGDVVLRYTLKDYDAWKDALTLSSSNSANGTYNPVTIATDGSFEIPLAQTEFQKGNYQNFLEVSSTKGGKLGYKIQVYYASDTDRENPLFGQDGNEMTFVNPISGSITPNPITGQAGVEIPFSFTFEDVDAELRGKKLSFLVSLQCYMKEGVKLYYVETDKKTEIELDGSGTYLNSTDLTTAGSLEAGKAYSFSLLIPSVPSGSGTPFIALSVYADGKPVPSQNYTGHADISITSQAETYYQITTNFTHIQLQNGITQVKKGENLSLTLVPDAGYALPSTITVKVGGTVLGEYTYNSSNGYLYIASGKITGDIEITANGVEVKNTYTVTSQFTGLSVNGWQETVTEGDDLTFTLSANEGYVRPETITVKMGGTTLTAGNGYTYNQETGEVSINKVTGAVEVIAEAVKIHTVTPQFTGVSATEGVPQTVLNNKGLAFILQASAGYKLPETITVTMGGNSLVAGRDYTYEQSTGDFSITKVTGNVVVTVEADRYYTVSNTITNLTVTPEIPTEIKAGGTITFTLQAETGYKLPKTITVTMGDSPLTVENGYTYDVSTGEVSITPVQGNIQITATGEAIAYYQIDVTTRIQNLEVKGVVPTQVEEGENVFFTLEPDEDYKLPTAITVTMGDKPADFTYDAESGQVSIKNIQGKIVVIAAGIDNSHQEVIIPPVEGLDIDPIEPVETNSKVELTLKVQTGYALPETIEVTMGGKPLAADTDYTYDARTGKFTLNSITGELKINVVPVKIQYDVTATLTHLTATIAEKVDYNDPLSFTLVPGQGYKLPAAITVEMGASALQVGVDYTYNTTTGEVKINAVTDAVKITATGVELLKYTITMALTNLKSDKEELTVYEGESFAFKLIPDAGYRLPETITVTGANGTITGVVYNATSGEVKIPNVKEALTVTAAAEKIPTYAVEFQLTDVTTDWKEDAVVQEGGTLSCTLKANTGFLLPTSITVTMGGVAYQDYTYDASTGKVEVRNVKGKVVIVAVGRDDSMRKVKLSLSNVSSKPSPAEVPVNSQLELVFTADNGYKLPATIKVSMGNKTLTAGSDYTYNQSTGKFTLAKVTDNVDITVIAELIQTPTPDPDPEPDPDPKPVTYTVTLPVVEGAVLTSETGTTIKENENFIFTITLKDGYKNSKPVVKANGKEILPDSKGRYVVENVKTNITITVSGIVKDDPTANMVIQGSLKVWGADGYLHILSSKVGEAHVITYSGQLYKIITLTGGETITSLPSGIYIVHIDGQSYKVHLY</sequence>
<reference evidence="8 9" key="1">
    <citation type="submission" date="2024-02" db="EMBL/GenBank/DDBJ databases">
        <title>Whole genome sequencing of Parabacteroides sp. AD58.</title>
        <authorList>
            <person name="Chaplin A.V."/>
            <person name="Pikina A.P."/>
            <person name="Sokolova S.R."/>
            <person name="Korostin D.O."/>
            <person name="Efimov B.A."/>
        </authorList>
    </citation>
    <scope>NUCLEOTIDE SEQUENCE [LARGE SCALE GENOMIC DNA]</scope>
    <source>
        <strain evidence="8 9">AD58</strain>
    </source>
</reference>
<evidence type="ECO:0000313" key="9">
    <source>
        <dbReference type="Proteomes" id="UP001320603"/>
    </source>
</evidence>
<dbReference type="InterPro" id="IPR044934">
    <property type="entry name" value="Streptopain_sf"/>
</dbReference>
<evidence type="ECO:0000256" key="3">
    <source>
        <dbReference type="ARBA" id="ARBA00022729"/>
    </source>
</evidence>
<protein>
    <submittedName>
        <fullName evidence="8">C10 family peptidase</fullName>
    </submittedName>
</protein>
<comment type="similarity">
    <text evidence="1">Belongs to the peptidase C10 family.</text>
</comment>
<dbReference type="InterPro" id="IPR025896">
    <property type="entry name" value="Spi_Prtas-inh"/>
</dbReference>
<keyword evidence="2" id="KW-0645">Protease</keyword>
<feature type="signal peptide" evidence="6">
    <location>
        <begin position="1"/>
        <end position="20"/>
    </location>
</feature>
<proteinExistence type="inferred from homology"/>